<feature type="transmembrane region" description="Helical" evidence="1">
    <location>
        <begin position="77"/>
        <end position="100"/>
    </location>
</feature>
<keyword evidence="1" id="KW-0812">Transmembrane</keyword>
<gene>
    <name evidence="2" type="ORF">F0L68_20560</name>
</gene>
<dbReference type="RefSeq" id="WP_149851249.1">
    <property type="nucleotide sequence ID" value="NZ_VUOB01000037.1"/>
</dbReference>
<evidence type="ECO:0000313" key="3">
    <source>
        <dbReference type="Proteomes" id="UP000323454"/>
    </source>
</evidence>
<evidence type="ECO:0000313" key="2">
    <source>
        <dbReference type="EMBL" id="KAA2260120.1"/>
    </source>
</evidence>
<keyword evidence="1" id="KW-0472">Membrane</keyword>
<reference evidence="2 3" key="1">
    <citation type="submission" date="2019-09" db="EMBL/GenBank/DDBJ databases">
        <title>Goodfellowia gen. nov., a new genus of the Pseudonocardineae related to Actinoalloteichus, containing Goodfellowia coeruleoviolacea gen. nov., comb. nov. gen. nov., comb. nov.</title>
        <authorList>
            <person name="Labeda D."/>
        </authorList>
    </citation>
    <scope>NUCLEOTIDE SEQUENCE [LARGE SCALE GENOMIC DNA]</scope>
    <source>
        <strain evidence="2 3">AN110305</strain>
    </source>
</reference>
<comment type="caution">
    <text evidence="2">The sequence shown here is derived from an EMBL/GenBank/DDBJ whole genome shotgun (WGS) entry which is preliminary data.</text>
</comment>
<evidence type="ECO:0000256" key="1">
    <source>
        <dbReference type="SAM" id="Phobius"/>
    </source>
</evidence>
<dbReference type="AlphaFoldDB" id="A0A5B2XAH7"/>
<keyword evidence="1" id="KW-1133">Transmembrane helix</keyword>
<keyword evidence="3" id="KW-1185">Reference proteome</keyword>
<proteinExistence type="predicted"/>
<organism evidence="2 3">
    <name type="scientific">Solihabitans fulvus</name>
    <dbReference type="NCBI Taxonomy" id="1892852"/>
    <lineage>
        <taxon>Bacteria</taxon>
        <taxon>Bacillati</taxon>
        <taxon>Actinomycetota</taxon>
        <taxon>Actinomycetes</taxon>
        <taxon>Pseudonocardiales</taxon>
        <taxon>Pseudonocardiaceae</taxon>
        <taxon>Solihabitans</taxon>
    </lineage>
</organism>
<name>A0A5B2XAH7_9PSEU</name>
<dbReference type="OrthoDB" id="9960077at2"/>
<dbReference type="Proteomes" id="UP000323454">
    <property type="component" value="Unassembled WGS sequence"/>
</dbReference>
<reference evidence="2 3" key="2">
    <citation type="submission" date="2019-09" db="EMBL/GenBank/DDBJ databases">
        <authorList>
            <person name="Jin C."/>
        </authorList>
    </citation>
    <scope>NUCLEOTIDE SEQUENCE [LARGE SCALE GENOMIC DNA]</scope>
    <source>
        <strain evidence="2 3">AN110305</strain>
    </source>
</reference>
<dbReference type="EMBL" id="VUOB01000037">
    <property type="protein sequence ID" value="KAA2260120.1"/>
    <property type="molecule type" value="Genomic_DNA"/>
</dbReference>
<sequence length="106" mass="11584">MTESKPEADQVETWTDEDSGPLFLGPVVDAREQRRHVAGMQSRVLLGIGAIFLVTLLVIVLGPRYFQMQQDVVHQLIQTVLPSVLAAGATIVGTLFGAAANRREDR</sequence>
<feature type="transmembrane region" description="Helical" evidence="1">
    <location>
        <begin position="44"/>
        <end position="65"/>
    </location>
</feature>
<protein>
    <submittedName>
        <fullName evidence="2">Uncharacterized protein</fullName>
    </submittedName>
</protein>
<accession>A0A5B2XAH7</accession>